<sequence length="158" mass="16887">MPDDPSDGEATPSSEESDASDGGFGATADAQAPTADLRTGEESSERLDAAFALLAHSVRRDALYHLAESDAAALSVESLAEAVASKRASEEQNEDATDGTSESATDTSSLAVELHHAHLPKLESHGVVRYDPADRSVEYRGHEWLDEWLEHARRAEDG</sequence>
<dbReference type="RefSeq" id="WP_248650037.1">
    <property type="nucleotide sequence ID" value="NZ_CP096659.1"/>
</dbReference>
<name>A0A8U0HSX6_9EURY</name>
<feature type="region of interest" description="Disordered" evidence="1">
    <location>
        <begin position="83"/>
        <end position="127"/>
    </location>
</feature>
<feature type="domain" description="DUF7344" evidence="2">
    <location>
        <begin position="51"/>
        <end position="138"/>
    </location>
</feature>
<reference evidence="3 4" key="1">
    <citation type="submission" date="2022-04" db="EMBL/GenBank/DDBJ databases">
        <title>Diverse halophilic archaea isolated from saline environments.</title>
        <authorList>
            <person name="Cui H.-L."/>
        </authorList>
    </citation>
    <scope>NUCLEOTIDE SEQUENCE [LARGE SCALE GENOMIC DNA]</scope>
    <source>
        <strain evidence="3 4">XZYJT49</strain>
    </source>
</reference>
<dbReference type="InterPro" id="IPR036388">
    <property type="entry name" value="WH-like_DNA-bd_sf"/>
</dbReference>
<dbReference type="Pfam" id="PF24035">
    <property type="entry name" value="DUF7344"/>
    <property type="match status" value="1"/>
</dbReference>
<evidence type="ECO:0000313" key="3">
    <source>
        <dbReference type="EMBL" id="UPV73987.1"/>
    </source>
</evidence>
<evidence type="ECO:0000313" key="4">
    <source>
        <dbReference type="Proteomes" id="UP000830729"/>
    </source>
</evidence>
<gene>
    <name evidence="3" type="ORF">M0R89_15785</name>
</gene>
<dbReference type="EMBL" id="CP096659">
    <property type="protein sequence ID" value="UPV73987.1"/>
    <property type="molecule type" value="Genomic_DNA"/>
</dbReference>
<evidence type="ECO:0000259" key="2">
    <source>
        <dbReference type="Pfam" id="PF24035"/>
    </source>
</evidence>
<dbReference type="Gene3D" id="1.10.10.10">
    <property type="entry name" value="Winged helix-like DNA-binding domain superfamily/Winged helix DNA-binding domain"/>
    <property type="match status" value="1"/>
</dbReference>
<dbReference type="AlphaFoldDB" id="A0A8U0HSX6"/>
<organism evidence="3 4">
    <name type="scientific">Halorussus limi</name>
    <dbReference type="NCBI Taxonomy" id="2938695"/>
    <lineage>
        <taxon>Archaea</taxon>
        <taxon>Methanobacteriati</taxon>
        <taxon>Methanobacteriota</taxon>
        <taxon>Stenosarchaea group</taxon>
        <taxon>Halobacteria</taxon>
        <taxon>Halobacteriales</taxon>
        <taxon>Haladaptataceae</taxon>
        <taxon>Halorussus</taxon>
    </lineage>
</organism>
<dbReference type="KEGG" id="halx:M0R89_15785"/>
<protein>
    <recommendedName>
        <fullName evidence="2">DUF7344 domain-containing protein</fullName>
    </recommendedName>
</protein>
<dbReference type="InterPro" id="IPR055768">
    <property type="entry name" value="DUF7344"/>
</dbReference>
<dbReference type="GeneID" id="72186690"/>
<keyword evidence="4" id="KW-1185">Reference proteome</keyword>
<evidence type="ECO:0000256" key="1">
    <source>
        <dbReference type="SAM" id="MobiDB-lite"/>
    </source>
</evidence>
<accession>A0A8U0HSX6</accession>
<feature type="region of interest" description="Disordered" evidence="1">
    <location>
        <begin position="1"/>
        <end position="44"/>
    </location>
</feature>
<dbReference type="Proteomes" id="UP000830729">
    <property type="component" value="Chromosome"/>
</dbReference>
<proteinExistence type="predicted"/>
<feature type="compositionally biased region" description="Polar residues" evidence="1">
    <location>
        <begin position="98"/>
        <end position="110"/>
    </location>
</feature>
<feature type="compositionally biased region" description="Basic and acidic residues" evidence="1">
    <location>
        <begin position="113"/>
        <end position="127"/>
    </location>
</feature>